<evidence type="ECO:0000256" key="2">
    <source>
        <dbReference type="SAM" id="Phobius"/>
    </source>
</evidence>
<dbReference type="Gene3D" id="3.40.50.1910">
    <property type="match status" value="1"/>
</dbReference>
<dbReference type="Gene3D" id="3.40.50.2060">
    <property type="match status" value="1"/>
</dbReference>
<dbReference type="InterPro" id="IPR043127">
    <property type="entry name" value="Sec-1-like_dom3a"/>
</dbReference>
<proteinExistence type="inferred from homology"/>
<dbReference type="InterPro" id="IPR036045">
    <property type="entry name" value="Sec1-like_sf"/>
</dbReference>
<dbReference type="EMBL" id="GGLE01002084">
    <property type="protein sequence ID" value="MBY06210.1"/>
    <property type="molecule type" value="Transcribed_RNA"/>
</dbReference>
<name>A0A2R5L9Q0_9ACAR</name>
<sequence>MATLGVDSGAVIQQVLKGSNGELLINTLQTIDGCKDLVIEECLIQPLDHIASASRIKTMGGVSKIYKLLPQSPQSTSKQCAYLMRATIPNMTLVANHINRDKQQGRNCRYFIICIPRSVSVIEQILESEGVYGHVKLLDFPLGLIPLDTDVYSLELPGFFTKFFLDGDSCWTHSISQSILQLERLCGTVPHVYGQGSCAEGVLKVLKLLRGSTSSMSQPKLPRISHLFLFDRDIDYASVLLTQLTYSGLLDETFEVNCGKVSYERNVKGKNEKVRITVNSSDPVYKEIRDTHFSAVFSLLKEKAQHLQSGYDKRHGMSIEGMKNFVANELKSLQQQHSSLAQHIGSCEVIKDSRENFEEYLRTEHNLIESLEVREGTSFIEECINRQQPMLRTLRLLCLLSLTQDGVSPRDFKSLMQQFLHSHGYEHLTTFHRLKKLGLYYEQGSTASSASIGAPKLASKVAAAMASFPRSSRFSVITRRLALIPQYAGENYQLKHPDDMGYVFSGAYVPIAGRLVEQILQRDGTQGYEEALRLLPGVTLSYSSGRAGSAGSGPGRPAGDASLAQSVVLVYFLGGVTFAEISALRLLGRMKKYQIIIATTSITNGNSFLKQLVKRED</sequence>
<dbReference type="Pfam" id="PF00995">
    <property type="entry name" value="Sec1"/>
    <property type="match status" value="1"/>
</dbReference>
<dbReference type="InterPro" id="IPR043154">
    <property type="entry name" value="Sec-1-like_dom1"/>
</dbReference>
<keyword evidence="2" id="KW-0812">Transmembrane</keyword>
<feature type="transmembrane region" description="Helical" evidence="2">
    <location>
        <begin position="568"/>
        <end position="587"/>
    </location>
</feature>
<keyword evidence="2" id="KW-1133">Transmembrane helix</keyword>
<keyword evidence="2" id="KW-0472">Membrane</keyword>
<dbReference type="PANTHER" id="PTHR11679">
    <property type="entry name" value="VESICLE PROTEIN SORTING-ASSOCIATED"/>
    <property type="match status" value="1"/>
</dbReference>
<protein>
    <submittedName>
        <fullName evidence="3">Putative vacuolar sorting protein vps33/slp1 sec1 family</fullName>
    </submittedName>
</protein>
<dbReference type="InterPro" id="IPR043155">
    <property type="entry name" value="VPS33_dom3b"/>
</dbReference>
<comment type="similarity">
    <text evidence="1">Belongs to the STXBP/unc-18/SEC1 family.</text>
</comment>
<dbReference type="GO" id="GO:0016192">
    <property type="term" value="P:vesicle-mediated transport"/>
    <property type="evidence" value="ECO:0007669"/>
    <property type="project" value="InterPro"/>
</dbReference>
<organism evidence="3">
    <name type="scientific">Ornithodoros turicata</name>
    <dbReference type="NCBI Taxonomy" id="34597"/>
    <lineage>
        <taxon>Eukaryota</taxon>
        <taxon>Metazoa</taxon>
        <taxon>Ecdysozoa</taxon>
        <taxon>Arthropoda</taxon>
        <taxon>Chelicerata</taxon>
        <taxon>Arachnida</taxon>
        <taxon>Acari</taxon>
        <taxon>Parasitiformes</taxon>
        <taxon>Ixodida</taxon>
        <taxon>Ixodoidea</taxon>
        <taxon>Argasidae</taxon>
        <taxon>Ornithodorinae</taxon>
        <taxon>Ornithodoros</taxon>
    </lineage>
</organism>
<dbReference type="SUPFAM" id="SSF56815">
    <property type="entry name" value="Sec1/munc18-like (SM) proteins"/>
    <property type="match status" value="1"/>
</dbReference>
<dbReference type="InterPro" id="IPR027482">
    <property type="entry name" value="Sec1-like_dom2"/>
</dbReference>
<dbReference type="AlphaFoldDB" id="A0A2R5L9Q0"/>
<dbReference type="Gene3D" id="1.25.40.850">
    <property type="match status" value="1"/>
</dbReference>
<reference evidence="3" key="1">
    <citation type="submission" date="2018-03" db="EMBL/GenBank/DDBJ databases">
        <title>The relapsing fever spirochete Borrelia turicatae persists in the highly oxidative environment of its soft-bodied tick vector.</title>
        <authorList>
            <person name="Bourret T.J."/>
            <person name="Boyle W.K."/>
            <person name="Valenzuela J.G."/>
            <person name="Oliveira F."/>
            <person name="Lopez J.E."/>
        </authorList>
    </citation>
    <scope>NUCLEOTIDE SEQUENCE</scope>
    <source>
        <strain evidence="3">Kansas strain/isolate</strain>
        <tissue evidence="3">Salivary glands</tissue>
    </source>
</reference>
<evidence type="ECO:0000256" key="1">
    <source>
        <dbReference type="ARBA" id="ARBA00009884"/>
    </source>
</evidence>
<dbReference type="InterPro" id="IPR001619">
    <property type="entry name" value="Sec1-like"/>
</dbReference>
<accession>A0A2R5L9Q0</accession>
<dbReference type="Gene3D" id="3.90.830.10">
    <property type="entry name" value="Syntaxin Binding Protein 1, Chain A, domain 2"/>
    <property type="match status" value="1"/>
</dbReference>
<evidence type="ECO:0000313" key="3">
    <source>
        <dbReference type="EMBL" id="MBY06210.1"/>
    </source>
</evidence>